<evidence type="ECO:0000313" key="2">
    <source>
        <dbReference type="EMBL" id="QBZ58318.1"/>
    </source>
</evidence>
<protein>
    <submittedName>
        <fullName evidence="2">Uncharacterized protein</fullName>
    </submittedName>
</protein>
<sequence>MQHGVTLIAIPCRSTHGCAAALRIDTDCTEPGRLADGADAALLSSRFGGLITRWRDERTRQQRSAGHVQLHVLNVHGHLCGKVAHDTAGAGDGAGLEERVDGDGVQGVGRLAAEPRGERGLGQQVHLPSAAVRFDPGEGLQRAAKVQALLHKLPVPGARGALLHGLILDGEASGRRAVVVLRQFDQTVGVSRRLPRHEGADYKLVPPPRPRRRRAGSGGRLQRGKDLDAALLVVEHHEGLFHMHMAQRKAAPRRPAPVPLQTQPGALAGGLDGHGEVAGGGQDGGGVELVADEPGEVGGAQHVAPLARDAVAARDAGAEQVVARVRAVAPLDAGPRLVEARAAVVVPHVPG</sequence>
<name>A0A4P7N6U0_PYROR</name>
<proteinExistence type="predicted"/>
<dbReference type="AlphaFoldDB" id="A0A4P7N6U0"/>
<dbReference type="Proteomes" id="UP000294847">
    <property type="component" value="Chromosome 3"/>
</dbReference>
<dbReference type="EMBL" id="CP034206">
    <property type="protein sequence ID" value="QBZ58318.1"/>
    <property type="molecule type" value="Genomic_DNA"/>
</dbReference>
<gene>
    <name evidence="2" type="ORF">PoMZ_03268</name>
</gene>
<evidence type="ECO:0000256" key="1">
    <source>
        <dbReference type="SAM" id="MobiDB-lite"/>
    </source>
</evidence>
<evidence type="ECO:0000313" key="3">
    <source>
        <dbReference type="Proteomes" id="UP000294847"/>
    </source>
</evidence>
<accession>A0A4P7N6U0</accession>
<organism evidence="2 3">
    <name type="scientific">Pyricularia oryzae</name>
    <name type="common">Rice blast fungus</name>
    <name type="synonym">Magnaporthe oryzae</name>
    <dbReference type="NCBI Taxonomy" id="318829"/>
    <lineage>
        <taxon>Eukaryota</taxon>
        <taxon>Fungi</taxon>
        <taxon>Dikarya</taxon>
        <taxon>Ascomycota</taxon>
        <taxon>Pezizomycotina</taxon>
        <taxon>Sordariomycetes</taxon>
        <taxon>Sordariomycetidae</taxon>
        <taxon>Magnaporthales</taxon>
        <taxon>Pyriculariaceae</taxon>
        <taxon>Pyricularia</taxon>
    </lineage>
</organism>
<feature type="region of interest" description="Disordered" evidence="1">
    <location>
        <begin position="198"/>
        <end position="223"/>
    </location>
</feature>
<reference evidence="2 3" key="1">
    <citation type="journal article" date="2019" name="Mol. Biol. Evol.">
        <title>Blast fungal genomes show frequent chromosomal changes, gene gains and losses, and effector gene turnover.</title>
        <authorList>
            <person name="Gomez Luciano L.B."/>
            <person name="Jason Tsai I."/>
            <person name="Chuma I."/>
            <person name="Tosa Y."/>
            <person name="Chen Y.H."/>
            <person name="Li J.Y."/>
            <person name="Li M.Y."/>
            <person name="Jade Lu M.Y."/>
            <person name="Nakayashiki H."/>
            <person name="Li W.H."/>
        </authorList>
    </citation>
    <scope>NUCLEOTIDE SEQUENCE [LARGE SCALE GENOMIC DNA]</scope>
    <source>
        <strain evidence="2">MZ5-1-6</strain>
    </source>
</reference>